<accession>B3FK50</accession>
<dbReference type="EMBL" id="EU197055">
    <property type="protein sequence ID" value="ABY62908.1"/>
    <property type="molecule type" value="Genomic_DNA"/>
</dbReference>
<keyword evidence="2" id="KW-1185">Reference proteome</keyword>
<organismHost>
    <name type="scientific">Pseudomonas chlororaphis</name>
    <dbReference type="NCBI Taxonomy" id="587753"/>
</organismHost>
<name>B3FK50_BP201</name>
<protein>
    <submittedName>
        <fullName evidence="1">Uncharacterized protein</fullName>
    </submittedName>
</protein>
<dbReference type="KEGG" id="vg:6372394"/>
<dbReference type="RefSeq" id="YP_001956800.1">
    <property type="nucleotide sequence ID" value="NC_010821.1"/>
</dbReference>
<reference evidence="1 2" key="1">
    <citation type="journal article" date="2008" name="Virology">
        <title>Characterization of Pseudomonas chlororaphis myovirus 201varphi2-1 via genomic sequencing, mass spectrometry, and electron microscopy.</title>
        <authorList>
            <person name="Thomas J.A."/>
            <person name="Rolando M.R."/>
            <person name="Carroll C.A."/>
            <person name="Shen P.S."/>
            <person name="Belnap D.M."/>
            <person name="Weintraub S.T."/>
            <person name="Serwer P."/>
            <person name="Hardies S.C."/>
        </authorList>
    </citation>
    <scope>NUCLEOTIDE SEQUENCE</scope>
</reference>
<organism evidence="1 2">
    <name type="scientific">Pseudomonas phage 201phi2-1</name>
    <name type="common">Pseudomonas chlororaphis phage 201phi2-1</name>
    <dbReference type="NCBI Taxonomy" id="198110"/>
    <lineage>
        <taxon>Viruses</taxon>
        <taxon>Duplodnaviria</taxon>
        <taxon>Heunggongvirae</taxon>
        <taxon>Uroviricota</taxon>
        <taxon>Caudoviricetes</taxon>
        <taxon>Chimalliviridae</taxon>
        <taxon>Serwervirus</taxon>
        <taxon>Serwervirus 201phi21</taxon>
    </lineage>
</organism>
<dbReference type="OrthoDB" id="32896at10239"/>
<proteinExistence type="predicted"/>
<gene>
    <name evidence="1" type="ORF">201phi2-1p075</name>
</gene>
<evidence type="ECO:0000313" key="2">
    <source>
        <dbReference type="Proteomes" id="UP000002421"/>
    </source>
</evidence>
<dbReference type="Proteomes" id="UP000002421">
    <property type="component" value="Segment"/>
</dbReference>
<sequence>MENSKRFIVLEAQDQANNLVDYIEWLALTQPDLGLKAITRREASNIVYLLVRDIVDYQLAHRPLNPENVEMIVSILFGTPKNKLTPDLTKRYARVTEEQMWQSIVSTIRKQVHQTVKYDTWVEWNVVKAGTLVGLAEGEDHRITEYHREAKAVDDEDESILTLNCKNPINYLYSEFSKRYGSNFAQLRLMLNDPNTKMDNFYRNLLNKFIQDPTEYIIGLFLDTLIMMHPQMELASCSPKRSMFIERALGIHDMSSFQSRTVQKLIMAFGMNWFNHEIKKDEQYIVEYYQATHIMAIFKKTYSSLTEKYEADLVVALVRGDYLPPEERKLAEKLYQEHPQLHVNLAP</sequence>
<evidence type="ECO:0000313" key="1">
    <source>
        <dbReference type="EMBL" id="ABY62908.1"/>
    </source>
</evidence>